<evidence type="ECO:0008006" key="3">
    <source>
        <dbReference type="Google" id="ProtNLM"/>
    </source>
</evidence>
<proteinExistence type="predicted"/>
<gene>
    <name evidence="1" type="ORF">SR900_11760</name>
</gene>
<dbReference type="RefSeq" id="WP_018625239.1">
    <property type="nucleotide sequence ID" value="NZ_CP140158.1"/>
</dbReference>
<dbReference type="EMBL" id="CP140158">
    <property type="protein sequence ID" value="WQG85136.1"/>
    <property type="molecule type" value="Genomic_DNA"/>
</dbReference>
<name>A0ABZ0X432_9GAMM</name>
<accession>A0ABZ0X432</accession>
<keyword evidence="2" id="KW-1185">Reference proteome</keyword>
<evidence type="ECO:0000313" key="2">
    <source>
        <dbReference type="Proteomes" id="UP001324185"/>
    </source>
</evidence>
<protein>
    <recommendedName>
        <fullName evidence="3">Lipoprotein</fullName>
    </recommendedName>
</protein>
<evidence type="ECO:0000313" key="1">
    <source>
        <dbReference type="EMBL" id="WQG85136.1"/>
    </source>
</evidence>
<reference evidence="1 2" key="1">
    <citation type="submission" date="2023-11" db="EMBL/GenBank/DDBJ databases">
        <title>MicrobeMod: A computational toolkit for identifying prokaryotic methylation and restriction-modification with nanopore sequencing.</title>
        <authorList>
            <person name="Crits-Christoph A."/>
            <person name="Kang S.C."/>
            <person name="Lee H."/>
            <person name="Ostrov N."/>
        </authorList>
    </citation>
    <scope>NUCLEOTIDE SEQUENCE [LARGE SCALE GENOMIC DNA]</scope>
    <source>
        <strain evidence="1 2">DSMZ 16071</strain>
    </source>
</reference>
<dbReference type="PROSITE" id="PS51257">
    <property type="entry name" value="PROKAR_LIPOPROTEIN"/>
    <property type="match status" value="1"/>
</dbReference>
<dbReference type="Proteomes" id="UP001324185">
    <property type="component" value="Chromosome"/>
</dbReference>
<sequence>MKKLFVTVLVLVICGCQTNQKQSTNQRNNVTTSEESQKPLFYTPEQIQKLQFSEQAGYLIWIKDSLAWTATDKVREELDLSTIDNPLGWLVHLDPEGNHRVSFYRSASDGEIFSFADVYYNDSFEISGFEAHPKRAVAEDEIIMLTALSSAGNSITEACSENLNSVVLEDDDGWNVFFLTPPTEPGVIPIGGAQRLLVSQDGKSVLEHEHYSKSCMNLQPQGDDVDALMMTHIVDEIPSPVHVFTSLSYDYPLYVATSLGLWTVIDGDIEEVKDKN</sequence>
<organism evidence="1 2">
    <name type="scientific">Kangiella aquimarina</name>
    <dbReference type="NCBI Taxonomy" id="261965"/>
    <lineage>
        <taxon>Bacteria</taxon>
        <taxon>Pseudomonadati</taxon>
        <taxon>Pseudomonadota</taxon>
        <taxon>Gammaproteobacteria</taxon>
        <taxon>Kangiellales</taxon>
        <taxon>Kangiellaceae</taxon>
        <taxon>Kangiella</taxon>
    </lineage>
</organism>